<dbReference type="InterPro" id="IPR024156">
    <property type="entry name" value="Small_GTPase_ARF"/>
</dbReference>
<dbReference type="GO" id="GO:0005525">
    <property type="term" value="F:GTP binding"/>
    <property type="evidence" value="ECO:0007669"/>
    <property type="project" value="UniProtKB-KW"/>
</dbReference>
<dbReference type="GO" id="GO:0046872">
    <property type="term" value="F:metal ion binding"/>
    <property type="evidence" value="ECO:0007669"/>
    <property type="project" value="UniProtKB-KW"/>
</dbReference>
<dbReference type="GO" id="GO:0016192">
    <property type="term" value="P:vesicle-mediated transport"/>
    <property type="evidence" value="ECO:0007669"/>
    <property type="project" value="UniProtKB-KW"/>
</dbReference>
<evidence type="ECO:0007829" key="18">
    <source>
        <dbReference type="PeptideAtlas" id="A0A8L2Q5I9"/>
    </source>
</evidence>
<keyword evidence="3" id="KW-0813">Transport</keyword>
<protein>
    <submittedName>
        <fullName evidence="15">ADP-ribosylation factor 5</fullName>
    </submittedName>
</protein>
<dbReference type="GeneTree" id="ENSGT00940000165441"/>
<dbReference type="Gene3D" id="3.40.50.300">
    <property type="entry name" value="P-loop containing nucleotide triphosphate hydrolases"/>
    <property type="match status" value="1"/>
</dbReference>
<dbReference type="CDD" id="cd04150">
    <property type="entry name" value="Arf1_5_like"/>
    <property type="match status" value="1"/>
</dbReference>
<keyword evidence="14" id="KW-1133">Transmembrane helix</keyword>
<dbReference type="PRINTS" id="PR00328">
    <property type="entry name" value="SAR1GTPBP"/>
</dbReference>
<gene>
    <name evidence="15 17" type="primary">Arf5</name>
</gene>
<reference evidence="15" key="2">
    <citation type="submission" date="2025-08" db="UniProtKB">
        <authorList>
            <consortium name="Ensembl"/>
        </authorList>
    </citation>
    <scope>IDENTIFICATION</scope>
    <source>
        <strain evidence="15">Brown Norway</strain>
    </source>
</reference>
<feature type="binding site" evidence="12">
    <location>
        <position position="48"/>
    </location>
    <ligand>
        <name>Mg(2+)</name>
        <dbReference type="ChEBI" id="CHEBI:18420"/>
    </ligand>
</feature>
<dbReference type="RGD" id="621278">
    <property type="gene designation" value="Arf5"/>
</dbReference>
<dbReference type="PANTHER" id="PTHR11711">
    <property type="entry name" value="ADP RIBOSYLATION FACTOR-RELATED"/>
    <property type="match status" value="1"/>
</dbReference>
<evidence type="ECO:0000256" key="5">
    <source>
        <dbReference type="ARBA" id="ARBA00022741"/>
    </source>
</evidence>
<evidence type="ECO:0000256" key="4">
    <source>
        <dbReference type="ARBA" id="ARBA00022707"/>
    </source>
</evidence>
<organism evidence="15 16">
    <name type="scientific">Rattus norvegicus</name>
    <name type="common">Rat</name>
    <dbReference type="NCBI Taxonomy" id="10116"/>
    <lineage>
        <taxon>Eukaryota</taxon>
        <taxon>Metazoa</taxon>
        <taxon>Chordata</taxon>
        <taxon>Craniata</taxon>
        <taxon>Vertebrata</taxon>
        <taxon>Euteleostomi</taxon>
        <taxon>Mammalia</taxon>
        <taxon>Eutheria</taxon>
        <taxon>Euarchontoglires</taxon>
        <taxon>Glires</taxon>
        <taxon>Rodentia</taxon>
        <taxon>Myomorpha</taxon>
        <taxon>Muroidea</taxon>
        <taxon>Muridae</taxon>
        <taxon>Murinae</taxon>
        <taxon>Rattus</taxon>
    </lineage>
</organism>
<dbReference type="GO" id="GO:0003924">
    <property type="term" value="F:GTPase activity"/>
    <property type="evidence" value="ECO:0007669"/>
    <property type="project" value="InterPro"/>
</dbReference>
<dbReference type="NCBIfam" id="TIGR00231">
    <property type="entry name" value="small_GTP"/>
    <property type="match status" value="1"/>
</dbReference>
<dbReference type="SMART" id="SM00178">
    <property type="entry name" value="SAR"/>
    <property type="match status" value="1"/>
</dbReference>
<keyword evidence="5 11" id="KW-0547">Nucleotide-binding</keyword>
<sequence>MGLTVSALFSRIFGKKQMRILMVGLDAAGKTTILYKLKLGEIVTTIPTIGFNVETVEYKNICFTVWDVGGQDKIRPLWRHYFQNTQGLIFVVDSNDRERVQESADELQKMLQEDELRDAVLLVFANKQDMPNAMPVSELTDKLGLQHLRSRTPKAQACMMVWTGCPMSYQSASQPGAGPCCPEAPACIPGWPDSRTPQAVPFLPTFPPHRQASAPVPACMLSLVVGAWSLALWAQRVLLSCLLGPVEGLPGQGPLFQGRSRDLDLISFWFWFFWFFSVLGVPLGPGLGGGK</sequence>
<dbReference type="GO" id="GO:0005794">
    <property type="term" value="C:Golgi apparatus"/>
    <property type="evidence" value="ECO:0007669"/>
    <property type="project" value="UniProtKB-SubCell"/>
</dbReference>
<evidence type="ECO:0000313" key="15">
    <source>
        <dbReference type="Ensembl" id="ENSRNOP00000010429.3"/>
    </source>
</evidence>
<dbReference type="SMART" id="SM00175">
    <property type="entry name" value="RAB"/>
    <property type="match status" value="1"/>
</dbReference>
<keyword evidence="12" id="KW-0479">Metal-binding</keyword>
<proteinExistence type="evidence at protein level"/>
<keyword evidence="4" id="KW-0519">Myristate</keyword>
<dbReference type="OMA" id="PACIPGW"/>
<evidence type="ECO:0000313" key="16">
    <source>
        <dbReference type="Proteomes" id="UP000002494"/>
    </source>
</evidence>
<dbReference type="InterPro" id="IPR027417">
    <property type="entry name" value="P-loop_NTPase"/>
</dbReference>
<evidence type="ECO:0000256" key="6">
    <source>
        <dbReference type="ARBA" id="ARBA00022892"/>
    </source>
</evidence>
<evidence type="ECO:0000256" key="12">
    <source>
        <dbReference type="PIRSR" id="PIRSR606689-2"/>
    </source>
</evidence>
<evidence type="ECO:0000256" key="13">
    <source>
        <dbReference type="RuleBase" id="RU003925"/>
    </source>
</evidence>
<keyword evidence="18" id="KW-1267">Proteomics identification</keyword>
<dbReference type="InterPro" id="IPR045872">
    <property type="entry name" value="Arf1-5-like"/>
</dbReference>
<feature type="transmembrane region" description="Helical" evidence="14">
    <location>
        <begin position="265"/>
        <end position="284"/>
    </location>
</feature>
<evidence type="ECO:0000256" key="10">
    <source>
        <dbReference type="ARBA" id="ARBA00023288"/>
    </source>
</evidence>
<keyword evidence="14" id="KW-0812">Transmembrane</keyword>
<keyword evidence="14" id="KW-0472">Membrane</keyword>
<evidence type="ECO:0000313" key="17">
    <source>
        <dbReference type="RGD" id="621278"/>
    </source>
</evidence>
<evidence type="ECO:0000256" key="1">
    <source>
        <dbReference type="ARBA" id="ARBA00004555"/>
    </source>
</evidence>
<reference evidence="15" key="1">
    <citation type="submission" date="2024-01" db="EMBL/GenBank/DDBJ databases">
        <title>GRCr8: a new rat reference genome assembly contstructed from accurate long reads and long range scaffolding.</title>
        <authorList>
            <person name="Doris P.A."/>
            <person name="Kalbfleisch T."/>
            <person name="Li K."/>
            <person name="Howe K."/>
            <person name="Wood J."/>
        </authorList>
    </citation>
    <scope>NUCLEOTIDE SEQUENCE [LARGE SCALE GENOMIC DNA]</scope>
    <source>
        <strain evidence="15">Brown Norway</strain>
    </source>
</reference>
<evidence type="ECO:0000256" key="14">
    <source>
        <dbReference type="SAM" id="Phobius"/>
    </source>
</evidence>
<evidence type="ECO:0000256" key="9">
    <source>
        <dbReference type="ARBA" id="ARBA00023134"/>
    </source>
</evidence>
<dbReference type="InterPro" id="IPR005225">
    <property type="entry name" value="Small_GTP-bd"/>
</dbReference>
<keyword evidence="16" id="KW-1185">Reference proteome</keyword>
<keyword evidence="7" id="KW-0653">Protein transport</keyword>
<dbReference type="Proteomes" id="UP000002494">
    <property type="component" value="Chromosome 4"/>
</dbReference>
<accession>A0A8L2Q5I9</accession>
<comment type="subcellular location">
    <subcellularLocation>
        <location evidence="1">Golgi apparatus</location>
    </subcellularLocation>
</comment>
<dbReference type="Pfam" id="PF00025">
    <property type="entry name" value="Arf"/>
    <property type="match status" value="1"/>
</dbReference>
<evidence type="ECO:0000256" key="7">
    <source>
        <dbReference type="ARBA" id="ARBA00022927"/>
    </source>
</evidence>
<keyword evidence="6" id="KW-0931">ER-Golgi transport</keyword>
<dbReference type="PROSITE" id="PS51417">
    <property type="entry name" value="ARF"/>
    <property type="match status" value="1"/>
</dbReference>
<evidence type="ECO:0000256" key="8">
    <source>
        <dbReference type="ARBA" id="ARBA00023034"/>
    </source>
</evidence>
<reference evidence="15" key="3">
    <citation type="submission" date="2025-09" db="UniProtKB">
        <authorList>
            <consortium name="Ensembl"/>
        </authorList>
    </citation>
    <scope>IDENTIFICATION</scope>
    <source>
        <strain evidence="15">Brown Norway</strain>
    </source>
</reference>
<feature type="binding site" evidence="12">
    <location>
        <position position="31"/>
    </location>
    <ligand>
        <name>Mg(2+)</name>
        <dbReference type="ChEBI" id="CHEBI:18420"/>
    </ligand>
</feature>
<dbReference type="AlphaFoldDB" id="A0A8L2Q5I9"/>
<dbReference type="InterPro" id="IPR006689">
    <property type="entry name" value="Small_GTPase_ARF/SAR"/>
</dbReference>
<dbReference type="SUPFAM" id="SSF52540">
    <property type="entry name" value="P-loop containing nucleoside triphosphate hydrolases"/>
    <property type="match status" value="1"/>
</dbReference>
<comment type="similarity">
    <text evidence="2 13">Belongs to the small GTPase superfamily. Arf family.</text>
</comment>
<dbReference type="OrthoDB" id="2011769at2759"/>
<keyword evidence="8" id="KW-0333">Golgi apparatus</keyword>
<evidence type="ECO:0000256" key="2">
    <source>
        <dbReference type="ARBA" id="ARBA00010290"/>
    </source>
</evidence>
<evidence type="ECO:0000256" key="11">
    <source>
        <dbReference type="PIRSR" id="PIRSR606689-1"/>
    </source>
</evidence>
<dbReference type="Ensembl" id="ENSRNOT00000010429.4">
    <property type="protein sequence ID" value="ENSRNOP00000010429.3"/>
    <property type="gene ID" value="ENSRNOG00000007806.4"/>
</dbReference>
<feature type="binding site" evidence="11">
    <location>
        <begin position="126"/>
        <end position="129"/>
    </location>
    <ligand>
        <name>GTP</name>
        <dbReference type="ChEBI" id="CHEBI:37565"/>
    </ligand>
</feature>
<feature type="binding site" evidence="11">
    <location>
        <begin position="24"/>
        <end position="31"/>
    </location>
    <ligand>
        <name>GTP</name>
        <dbReference type="ChEBI" id="CHEBI:37565"/>
    </ligand>
</feature>
<feature type="binding site" evidence="11">
    <location>
        <position position="70"/>
    </location>
    <ligand>
        <name>GTP</name>
        <dbReference type="ChEBI" id="CHEBI:37565"/>
    </ligand>
</feature>
<keyword evidence="9 11" id="KW-0342">GTP-binding</keyword>
<keyword evidence="12" id="KW-0460">Magnesium</keyword>
<dbReference type="GO" id="GO:0015031">
    <property type="term" value="P:protein transport"/>
    <property type="evidence" value="ECO:0007669"/>
    <property type="project" value="UniProtKB-KW"/>
</dbReference>
<keyword evidence="10" id="KW-0449">Lipoprotein</keyword>
<name>A0A8L2Q5I9_RAT</name>
<evidence type="ECO:0000256" key="3">
    <source>
        <dbReference type="ARBA" id="ARBA00022448"/>
    </source>
</evidence>
<dbReference type="SMART" id="SM00177">
    <property type="entry name" value="ARF"/>
    <property type="match status" value="1"/>
</dbReference>